<proteinExistence type="predicted"/>
<comment type="caution">
    <text evidence="1">The sequence shown here is derived from an EMBL/GenBank/DDBJ whole genome shotgun (WGS) entry which is preliminary data.</text>
</comment>
<dbReference type="AlphaFoldDB" id="A0AAD5JJQ8"/>
<reference evidence="1" key="1">
    <citation type="journal article" date="2022" name="Plant J.">
        <title>Strategies of tolerance reflected in two North American maple genomes.</title>
        <authorList>
            <person name="McEvoy S.L."/>
            <person name="Sezen U.U."/>
            <person name="Trouern-Trend A."/>
            <person name="McMahon S.M."/>
            <person name="Schaberg P.G."/>
            <person name="Yang J."/>
            <person name="Wegrzyn J.L."/>
            <person name="Swenson N.G."/>
        </authorList>
    </citation>
    <scope>NUCLEOTIDE SEQUENCE</scope>
    <source>
        <strain evidence="1">91603</strain>
    </source>
</reference>
<name>A0AAD5JJQ8_ACENE</name>
<accession>A0AAD5JJQ8</accession>
<organism evidence="1 2">
    <name type="scientific">Acer negundo</name>
    <name type="common">Box elder</name>
    <dbReference type="NCBI Taxonomy" id="4023"/>
    <lineage>
        <taxon>Eukaryota</taxon>
        <taxon>Viridiplantae</taxon>
        <taxon>Streptophyta</taxon>
        <taxon>Embryophyta</taxon>
        <taxon>Tracheophyta</taxon>
        <taxon>Spermatophyta</taxon>
        <taxon>Magnoliopsida</taxon>
        <taxon>eudicotyledons</taxon>
        <taxon>Gunneridae</taxon>
        <taxon>Pentapetalae</taxon>
        <taxon>rosids</taxon>
        <taxon>malvids</taxon>
        <taxon>Sapindales</taxon>
        <taxon>Sapindaceae</taxon>
        <taxon>Hippocastanoideae</taxon>
        <taxon>Acereae</taxon>
        <taxon>Acer</taxon>
    </lineage>
</organism>
<reference evidence="1" key="2">
    <citation type="submission" date="2023-02" db="EMBL/GenBank/DDBJ databases">
        <authorList>
            <person name="Swenson N.G."/>
            <person name="Wegrzyn J.L."/>
            <person name="Mcevoy S.L."/>
        </authorList>
    </citation>
    <scope>NUCLEOTIDE SEQUENCE</scope>
    <source>
        <strain evidence="1">91603</strain>
        <tissue evidence="1">Leaf</tissue>
    </source>
</reference>
<dbReference type="GO" id="GO:0005634">
    <property type="term" value="C:nucleus"/>
    <property type="evidence" value="ECO:0007669"/>
    <property type="project" value="TreeGrafter"/>
</dbReference>
<dbReference type="EMBL" id="JAJSOW010000001">
    <property type="protein sequence ID" value="KAI9201686.1"/>
    <property type="molecule type" value="Genomic_DNA"/>
</dbReference>
<evidence type="ECO:0000313" key="2">
    <source>
        <dbReference type="Proteomes" id="UP001064489"/>
    </source>
</evidence>
<evidence type="ECO:0000313" key="1">
    <source>
        <dbReference type="EMBL" id="KAI9201686.1"/>
    </source>
</evidence>
<sequence>MANCVFLENSSTVFQMKLEKMCPLGPFSISFSLPGQVDPQKINTGSCELAIERFDFYSIVSTGTLIGG</sequence>
<gene>
    <name evidence="1" type="ORF">LWI28_027422</name>
</gene>
<dbReference type="InterPro" id="IPR039321">
    <property type="entry name" value="IDM2/3-like"/>
</dbReference>
<dbReference type="Proteomes" id="UP001064489">
    <property type="component" value="Chromosome 9"/>
</dbReference>
<protein>
    <submittedName>
        <fullName evidence="1">Uncharacterized protein</fullName>
    </submittedName>
</protein>
<dbReference type="PANTHER" id="PTHR34661">
    <property type="entry name" value="INCREASED DNA METHYLATION 3"/>
    <property type="match status" value="1"/>
</dbReference>
<dbReference type="PANTHER" id="PTHR34661:SF2">
    <property type="entry name" value="SHSP DOMAIN-CONTAINING PROTEIN"/>
    <property type="match status" value="1"/>
</dbReference>
<keyword evidence="2" id="KW-1185">Reference proteome</keyword>